<evidence type="ECO:0000256" key="2">
    <source>
        <dbReference type="ARBA" id="ARBA00023054"/>
    </source>
</evidence>
<dbReference type="Pfam" id="PF05911">
    <property type="entry name" value="FPP"/>
    <property type="match status" value="1"/>
</dbReference>
<dbReference type="OrthoDB" id="9940972at2759"/>
<sequence length="899" mass="100785">MLSIVGAFFTFFSFIGNSSTTTKGTNRRRFLPPPSALVSFLAEEDTVEWRKGESTGKESPPEQHKSHFFFPPSAFPTFSTLQIYHQSIPEGRSLGSFFSFPHFVGPSSCSELGQSVAITLLLSIMDRRSWPWKKKSSEKTASSYSASSLSDICVKQQEEKEHKKPVSFAQISIEKYEYLNGLEEQVELLKEQLSFTKDNLFSAQAEMKTKDELVKQHAKVAEEAISGWEKAEAEALALKHELESVTLLKLGAEERVAHLDGALKECMKQVRNVKEESELKLHEVVLAKTKQWEKVKFELESTISSFEQELMKCSGETVLLSRSLQERSMSLMKIGEDKARADAEIEILKTNMQSREKEINSLKYELNIAAKELEIRNEEKNMSVKSAEVANKQHIEDVKKITKLEAECQRLRGLVRKKLPGPAALAQMKQEVESLNQGFRESRMRQSGKNSSPYPLFSPEAMLNEVEQYRTEHDFLASRLLAMEEETKMLKEALAKRNTELQVSRSTTAKTANRLRSIEAQMLAVNHQKSPSKSNAGVSFGGSLSQNESNPSLTSMSEDGIDDQGSCVESWASALVSELSQIKKEKNSDISQTAHNTNQLEFMDDFLEMERLASLSSDDNRVISCPGQWAEKMKENCDESSSVDVHIDVCKEQIPGLIKHPNVDLQIDDHCTGNLLSKLEMRIASVIESKVPDDQMGKLLEEIMAIVQDDKYDLLHHSKDISGEGQCRVGEAPQSEASLNHDGNLCRQPEINMNQELTTAVSWIHDFVMSFYKEASQTKPFEVQATQERVEEFSDSMCKLLSNKLNLDAFVVALFHILAEIIELRSKPWDMGENNSVACIDKVTLLENGIAPHHPIEGNLSGVHGLLPQSNTDAFGGPNNASAELKDASQSFPWKSLNI</sequence>
<proteinExistence type="inferred from homology"/>
<comment type="similarity">
    <text evidence="1">Belongs to the FPP family.</text>
</comment>
<feature type="region of interest" description="Disordered" evidence="4">
    <location>
        <begin position="526"/>
        <end position="561"/>
    </location>
</feature>
<feature type="signal peptide" evidence="5">
    <location>
        <begin position="1"/>
        <end position="20"/>
    </location>
</feature>
<protein>
    <recommendedName>
        <fullName evidence="8">Filament-like plant protein</fullName>
    </recommendedName>
</protein>
<evidence type="ECO:0000256" key="4">
    <source>
        <dbReference type="SAM" id="MobiDB-lite"/>
    </source>
</evidence>
<keyword evidence="7" id="KW-1185">Reference proteome</keyword>
<evidence type="ECO:0000313" key="6">
    <source>
        <dbReference type="EMBL" id="KAG0449881.1"/>
    </source>
</evidence>
<comment type="caution">
    <text evidence="6">The sequence shown here is derived from an EMBL/GenBank/DDBJ whole genome shotgun (WGS) entry which is preliminary data.</text>
</comment>
<dbReference type="PANTHER" id="PTHR31580">
    <property type="entry name" value="FILAMENT-LIKE PLANT PROTEIN 4"/>
    <property type="match status" value="1"/>
</dbReference>
<dbReference type="Proteomes" id="UP000636800">
    <property type="component" value="Unassembled WGS sequence"/>
</dbReference>
<evidence type="ECO:0000256" key="3">
    <source>
        <dbReference type="SAM" id="Coils"/>
    </source>
</evidence>
<dbReference type="EMBL" id="JADCNL010000157">
    <property type="protein sequence ID" value="KAG0449881.1"/>
    <property type="molecule type" value="Genomic_DNA"/>
</dbReference>
<keyword evidence="5" id="KW-0732">Signal</keyword>
<dbReference type="PANTHER" id="PTHR31580:SF4">
    <property type="entry name" value="FILAMENT-LIKE PLANT PROTEIN 6"/>
    <property type="match status" value="1"/>
</dbReference>
<evidence type="ECO:0000313" key="7">
    <source>
        <dbReference type="Proteomes" id="UP000636800"/>
    </source>
</evidence>
<feature type="compositionally biased region" description="Polar residues" evidence="4">
    <location>
        <begin position="527"/>
        <end position="557"/>
    </location>
</feature>
<keyword evidence="2 3" id="KW-0175">Coiled coil</keyword>
<organism evidence="6 7">
    <name type="scientific">Vanilla planifolia</name>
    <name type="common">Vanilla</name>
    <dbReference type="NCBI Taxonomy" id="51239"/>
    <lineage>
        <taxon>Eukaryota</taxon>
        <taxon>Viridiplantae</taxon>
        <taxon>Streptophyta</taxon>
        <taxon>Embryophyta</taxon>
        <taxon>Tracheophyta</taxon>
        <taxon>Spermatophyta</taxon>
        <taxon>Magnoliopsida</taxon>
        <taxon>Liliopsida</taxon>
        <taxon>Asparagales</taxon>
        <taxon>Orchidaceae</taxon>
        <taxon>Vanilloideae</taxon>
        <taxon>Vanilleae</taxon>
        <taxon>Vanilla</taxon>
    </lineage>
</organism>
<accession>A0A835PD10</accession>
<gene>
    <name evidence="6" type="ORF">HPP92_027167</name>
</gene>
<evidence type="ECO:0000256" key="1">
    <source>
        <dbReference type="ARBA" id="ARBA00005921"/>
    </source>
</evidence>
<reference evidence="6 7" key="1">
    <citation type="journal article" date="2020" name="Nat. Food">
        <title>A phased Vanilla planifolia genome enables genetic improvement of flavour and production.</title>
        <authorList>
            <person name="Hasing T."/>
            <person name="Tang H."/>
            <person name="Brym M."/>
            <person name="Khazi F."/>
            <person name="Huang T."/>
            <person name="Chambers A.H."/>
        </authorList>
    </citation>
    <scope>NUCLEOTIDE SEQUENCE [LARGE SCALE GENOMIC DNA]</scope>
    <source>
        <tissue evidence="6">Leaf</tissue>
    </source>
</reference>
<evidence type="ECO:0008006" key="8">
    <source>
        <dbReference type="Google" id="ProtNLM"/>
    </source>
</evidence>
<name>A0A835PD10_VANPL</name>
<feature type="chain" id="PRO_5032332384" description="Filament-like plant protein" evidence="5">
    <location>
        <begin position="21"/>
        <end position="899"/>
    </location>
</feature>
<dbReference type="InterPro" id="IPR008587">
    <property type="entry name" value="FPP_plant"/>
</dbReference>
<evidence type="ECO:0000256" key="5">
    <source>
        <dbReference type="SAM" id="SignalP"/>
    </source>
</evidence>
<dbReference type="AlphaFoldDB" id="A0A835PD10"/>
<feature type="coiled-coil region" evidence="3">
    <location>
        <begin position="338"/>
        <end position="390"/>
    </location>
</feature>